<dbReference type="EMBL" id="FLUV01001742">
    <property type="protein sequence ID" value="SBW24398.1"/>
    <property type="molecule type" value="Genomic_DNA"/>
</dbReference>
<dbReference type="Proteomes" id="UP000199013">
    <property type="component" value="Unassembled WGS sequence"/>
</dbReference>
<sequence length="102" mass="11167">MAHGGRQFLGNTQLEPDSFTGRCSLNTLKVGESVNQRKPPATLILLARFALARNQGAVLVFDGHMQSTRGTIDSKDRITRAVDDRIGNQFADEKRGVIDQLG</sequence>
<organism evidence="1 2">
    <name type="scientific">Candidatus Protofrankia californiensis</name>
    <dbReference type="NCBI Taxonomy" id="1839754"/>
    <lineage>
        <taxon>Bacteria</taxon>
        <taxon>Bacillati</taxon>
        <taxon>Actinomycetota</taxon>
        <taxon>Actinomycetes</taxon>
        <taxon>Frankiales</taxon>
        <taxon>Frankiaceae</taxon>
        <taxon>Protofrankia</taxon>
    </lineage>
</organism>
<keyword evidence="2" id="KW-1185">Reference proteome</keyword>
<evidence type="ECO:0000313" key="2">
    <source>
        <dbReference type="Proteomes" id="UP000199013"/>
    </source>
</evidence>
<dbReference type="AlphaFoldDB" id="A0A1C3P3X4"/>
<proteinExistence type="predicted"/>
<reference evidence="2" key="1">
    <citation type="submission" date="2016-02" db="EMBL/GenBank/DDBJ databases">
        <authorList>
            <person name="Wibberg D."/>
        </authorList>
    </citation>
    <scope>NUCLEOTIDE SEQUENCE [LARGE SCALE GENOMIC DNA]</scope>
</reference>
<gene>
    <name evidence="1" type="ORF">FDG2_4137</name>
</gene>
<evidence type="ECO:0000313" key="1">
    <source>
        <dbReference type="EMBL" id="SBW24398.1"/>
    </source>
</evidence>
<accession>A0A1C3P3X4</accession>
<name>A0A1C3P3X4_9ACTN</name>
<protein>
    <submittedName>
        <fullName evidence="1">Uncharacterized protein</fullName>
    </submittedName>
</protein>